<dbReference type="Gene3D" id="3.60.21.10">
    <property type="match status" value="1"/>
</dbReference>
<dbReference type="InterPro" id="IPR029052">
    <property type="entry name" value="Metallo-depent_PP-like"/>
</dbReference>
<dbReference type="SUPFAM" id="SSF56300">
    <property type="entry name" value="Metallo-dependent phosphatases"/>
    <property type="match status" value="1"/>
</dbReference>
<feature type="domain" description="Calcineurin-like phosphoesterase" evidence="2">
    <location>
        <begin position="80"/>
        <end position="273"/>
    </location>
</feature>
<dbReference type="GO" id="GO:0016787">
    <property type="term" value="F:hydrolase activity"/>
    <property type="evidence" value="ECO:0007669"/>
    <property type="project" value="InterPro"/>
</dbReference>
<reference evidence="3" key="1">
    <citation type="submission" date="2024-06" db="EMBL/GenBank/DDBJ databases">
        <authorList>
            <person name="Fan A."/>
            <person name="Zhang F.Y."/>
            <person name="Zhang L."/>
        </authorList>
    </citation>
    <scope>NUCLEOTIDE SEQUENCE</scope>
    <source>
        <strain evidence="3">Y61</strain>
    </source>
</reference>
<gene>
    <name evidence="3" type="ORF">ABNN70_07205</name>
</gene>
<evidence type="ECO:0000256" key="1">
    <source>
        <dbReference type="SAM" id="SignalP"/>
    </source>
</evidence>
<dbReference type="InterPro" id="IPR051918">
    <property type="entry name" value="STPP_CPPED1"/>
</dbReference>
<dbReference type="InterPro" id="IPR004843">
    <property type="entry name" value="Calcineurin-like_PHP"/>
</dbReference>
<dbReference type="AlphaFoldDB" id="A0AAU8IJ70"/>
<protein>
    <submittedName>
        <fullName evidence="3">Metallophosphoesterase</fullName>
    </submittedName>
</protein>
<feature type="signal peptide" evidence="1">
    <location>
        <begin position="1"/>
        <end position="24"/>
    </location>
</feature>
<sequence>MRKLRIKSIMPVICLCLLASASVASKPDAGATLETIMQQGTADSGALLLRKSDWLISQLEPVQRKVSHPLFQDAPHVDFTFGVLPDTQYYSQSFPKTFKKMNQWFVANRASLNLKYIFHLGDIVNNFNRSYQWKRADQAMKILDDAKLPYGVVTGNHDVGDQAGHYSMYGQYFGEERFRWNPWYGGSYKDNRGHFDLIDVKGEKFIMLGIGWGIGGEEVGWMNQILKIYKDRTAILYVHDYLGNNGKRAGPGSMLFERIVRPNANVKVVLNGHRFGAARRVDQLDDDFDGNPDRKVLQILSDYQSIKGGQGYIRLLGFDLIHHRIYVRTYSPETGRHYVFKKNVDNFSVGY</sequence>
<name>A0AAU8IJ70_9BACL</name>
<organism evidence="3">
    <name type="scientific">Sporolactobacillus sp. Y61</name>
    <dbReference type="NCBI Taxonomy" id="3160863"/>
    <lineage>
        <taxon>Bacteria</taxon>
        <taxon>Bacillati</taxon>
        <taxon>Bacillota</taxon>
        <taxon>Bacilli</taxon>
        <taxon>Bacillales</taxon>
        <taxon>Sporolactobacillaceae</taxon>
        <taxon>Sporolactobacillus</taxon>
    </lineage>
</organism>
<accession>A0AAU8IJ70</accession>
<dbReference type="Pfam" id="PF00149">
    <property type="entry name" value="Metallophos"/>
    <property type="match status" value="1"/>
</dbReference>
<evidence type="ECO:0000313" key="3">
    <source>
        <dbReference type="EMBL" id="XCJ18218.1"/>
    </source>
</evidence>
<dbReference type="EMBL" id="CP159510">
    <property type="protein sequence ID" value="XCJ18218.1"/>
    <property type="molecule type" value="Genomic_DNA"/>
</dbReference>
<dbReference type="PANTHER" id="PTHR43143">
    <property type="entry name" value="METALLOPHOSPHOESTERASE, CALCINEURIN SUPERFAMILY"/>
    <property type="match status" value="1"/>
</dbReference>
<keyword evidence="1" id="KW-0732">Signal</keyword>
<dbReference type="RefSeq" id="WP_353949286.1">
    <property type="nucleotide sequence ID" value="NZ_CP159510.1"/>
</dbReference>
<dbReference type="PANTHER" id="PTHR43143:SF5">
    <property type="entry name" value="SECRETED PROTEIN"/>
    <property type="match status" value="1"/>
</dbReference>
<evidence type="ECO:0000259" key="2">
    <source>
        <dbReference type="Pfam" id="PF00149"/>
    </source>
</evidence>
<proteinExistence type="predicted"/>
<feature type="chain" id="PRO_5043795693" evidence="1">
    <location>
        <begin position="25"/>
        <end position="351"/>
    </location>
</feature>